<dbReference type="AlphaFoldDB" id="X1TAZ9"/>
<dbReference type="Gene3D" id="2.60.40.10">
    <property type="entry name" value="Immunoglobulins"/>
    <property type="match status" value="1"/>
</dbReference>
<accession>X1TAZ9</accession>
<dbReference type="EMBL" id="BARW01017570">
    <property type="protein sequence ID" value="GAJ02449.1"/>
    <property type="molecule type" value="Genomic_DNA"/>
</dbReference>
<gene>
    <name evidence="3" type="ORF">S12H4_30313</name>
</gene>
<feature type="non-terminal residue" evidence="3">
    <location>
        <position position="1"/>
    </location>
</feature>
<sequence length="280" mass="30200">EDEAGIDETLTGNEDEEAAGNEDEAGSEDGTDETTDEVEADETTDEDDGTDVEKEAPTITLEVYEGPIYSAADDVCYWRVKANVIGKPNPTVEFNKDDSGGAWGSKKVQINLSDPSETFTLTATATNTEGSATDSIVLEWGCEEVNNDPVIDTMHTTLHEERFYIDSECSLESHASDPDGDSLTYLWEVTGGILDNPNSQNTTWTMPSTPGDYTVTLTVSDGRGGEAIESVDRYVTNLVYDFMGGAPGASWRTSDGDISFGGALTDSRGFATYRNNITLE</sequence>
<dbReference type="CDD" id="cd00146">
    <property type="entry name" value="PKD"/>
    <property type="match status" value="1"/>
</dbReference>
<evidence type="ECO:0000313" key="3">
    <source>
        <dbReference type="EMBL" id="GAJ02449.1"/>
    </source>
</evidence>
<feature type="region of interest" description="Disordered" evidence="1">
    <location>
        <begin position="1"/>
        <end position="57"/>
    </location>
</feature>
<comment type="caution">
    <text evidence="3">The sequence shown here is derived from an EMBL/GenBank/DDBJ whole genome shotgun (WGS) entry which is preliminary data.</text>
</comment>
<proteinExistence type="predicted"/>
<feature type="domain" description="PKD" evidence="2">
    <location>
        <begin position="180"/>
        <end position="236"/>
    </location>
</feature>
<feature type="compositionally biased region" description="Acidic residues" evidence="1">
    <location>
        <begin position="13"/>
        <end position="50"/>
    </location>
</feature>
<reference evidence="3" key="1">
    <citation type="journal article" date="2014" name="Front. Microbiol.">
        <title>High frequency of phylogenetically diverse reductive dehalogenase-homologous genes in deep subseafloor sedimentary metagenomes.</title>
        <authorList>
            <person name="Kawai M."/>
            <person name="Futagami T."/>
            <person name="Toyoda A."/>
            <person name="Takaki Y."/>
            <person name="Nishi S."/>
            <person name="Hori S."/>
            <person name="Arai W."/>
            <person name="Tsubouchi T."/>
            <person name="Morono Y."/>
            <person name="Uchiyama I."/>
            <person name="Ito T."/>
            <person name="Fujiyama A."/>
            <person name="Inagaki F."/>
            <person name="Takami H."/>
        </authorList>
    </citation>
    <scope>NUCLEOTIDE SEQUENCE</scope>
    <source>
        <strain evidence="3">Expedition CK06-06</strain>
    </source>
</reference>
<dbReference type="SUPFAM" id="SSF49299">
    <property type="entry name" value="PKD domain"/>
    <property type="match status" value="1"/>
</dbReference>
<organism evidence="3">
    <name type="scientific">marine sediment metagenome</name>
    <dbReference type="NCBI Taxonomy" id="412755"/>
    <lineage>
        <taxon>unclassified sequences</taxon>
        <taxon>metagenomes</taxon>
        <taxon>ecological metagenomes</taxon>
    </lineage>
</organism>
<dbReference type="PROSITE" id="PS50093">
    <property type="entry name" value="PKD"/>
    <property type="match status" value="1"/>
</dbReference>
<feature type="non-terminal residue" evidence="3">
    <location>
        <position position="280"/>
    </location>
</feature>
<dbReference type="InterPro" id="IPR000601">
    <property type="entry name" value="PKD_dom"/>
</dbReference>
<evidence type="ECO:0000256" key="1">
    <source>
        <dbReference type="SAM" id="MobiDB-lite"/>
    </source>
</evidence>
<name>X1TAZ9_9ZZZZ</name>
<dbReference type="Pfam" id="PF00801">
    <property type="entry name" value="PKD"/>
    <property type="match status" value="1"/>
</dbReference>
<protein>
    <recommendedName>
        <fullName evidence="2">PKD domain-containing protein</fullName>
    </recommendedName>
</protein>
<dbReference type="InterPro" id="IPR035986">
    <property type="entry name" value="PKD_dom_sf"/>
</dbReference>
<dbReference type="InterPro" id="IPR013783">
    <property type="entry name" value="Ig-like_fold"/>
</dbReference>
<evidence type="ECO:0000259" key="2">
    <source>
        <dbReference type="PROSITE" id="PS50093"/>
    </source>
</evidence>